<keyword evidence="4" id="KW-0677">Repeat</keyword>
<dbReference type="GO" id="GO:0005886">
    <property type="term" value="C:plasma membrane"/>
    <property type="evidence" value="ECO:0007669"/>
    <property type="project" value="TreeGrafter"/>
</dbReference>
<keyword evidence="6 7" id="KW-0472">Membrane</keyword>
<evidence type="ECO:0000256" key="4">
    <source>
        <dbReference type="ARBA" id="ARBA00022737"/>
    </source>
</evidence>
<feature type="domain" description="Citrate transporter-like" evidence="8">
    <location>
        <begin position="58"/>
        <end position="386"/>
    </location>
</feature>
<feature type="transmembrane region" description="Helical" evidence="7">
    <location>
        <begin position="47"/>
        <end position="65"/>
    </location>
</feature>
<keyword evidence="10" id="KW-1185">Reference proteome</keyword>
<accession>E5Y7S5</accession>
<dbReference type="eggNOG" id="COG1055">
    <property type="taxonomic scope" value="Bacteria"/>
</dbReference>
<dbReference type="InterPro" id="IPR001898">
    <property type="entry name" value="SLC13A/DASS"/>
</dbReference>
<feature type="transmembrane region" description="Helical" evidence="7">
    <location>
        <begin position="177"/>
        <end position="195"/>
    </location>
</feature>
<dbReference type="GO" id="GO:0022857">
    <property type="term" value="F:transmembrane transporter activity"/>
    <property type="evidence" value="ECO:0007669"/>
    <property type="project" value="InterPro"/>
</dbReference>
<dbReference type="PROSITE" id="PS51257">
    <property type="entry name" value="PROKAR_LIPOPROTEIN"/>
    <property type="match status" value="1"/>
</dbReference>
<organism evidence="9 10">
    <name type="scientific">Bilophila wadsworthia (strain 3_1_6)</name>
    <dbReference type="NCBI Taxonomy" id="563192"/>
    <lineage>
        <taxon>Bacteria</taxon>
        <taxon>Pseudomonadati</taxon>
        <taxon>Thermodesulfobacteriota</taxon>
        <taxon>Desulfovibrionia</taxon>
        <taxon>Desulfovibrionales</taxon>
        <taxon>Desulfovibrionaceae</taxon>
        <taxon>Bilophila</taxon>
    </lineage>
</organism>
<evidence type="ECO:0000256" key="5">
    <source>
        <dbReference type="ARBA" id="ARBA00022989"/>
    </source>
</evidence>
<feature type="transmembrane region" description="Helical" evidence="7">
    <location>
        <begin position="137"/>
        <end position="165"/>
    </location>
</feature>
<feature type="transmembrane region" description="Helical" evidence="7">
    <location>
        <begin position="216"/>
        <end position="236"/>
    </location>
</feature>
<dbReference type="InterPro" id="IPR031312">
    <property type="entry name" value="Na/sul_symport_CS"/>
</dbReference>
<dbReference type="Proteomes" id="UP000006034">
    <property type="component" value="Unassembled WGS sequence"/>
</dbReference>
<dbReference type="HOGENOM" id="CLU_005170_6_4_7"/>
<evidence type="ECO:0000256" key="7">
    <source>
        <dbReference type="SAM" id="Phobius"/>
    </source>
</evidence>
<comment type="caution">
    <text evidence="9">The sequence shown here is derived from an EMBL/GenBank/DDBJ whole genome shotgun (WGS) entry which is preliminary data.</text>
</comment>
<reference evidence="9 10" key="2">
    <citation type="submission" date="2013-04" db="EMBL/GenBank/DDBJ databases">
        <title>The Genome Sequence of Bilophila wadsworthia 3_1_6.</title>
        <authorList>
            <consortium name="The Broad Institute Genomics Platform"/>
            <person name="Earl A."/>
            <person name="Ward D."/>
            <person name="Feldgarden M."/>
            <person name="Gevers D."/>
            <person name="Sibley C."/>
            <person name="Strauss J."/>
            <person name="Allen-Vercoe E."/>
            <person name="Walker B."/>
            <person name="Young S."/>
            <person name="Zeng Q."/>
            <person name="Gargeya S."/>
            <person name="Fitzgerald M."/>
            <person name="Haas B."/>
            <person name="Abouelleil A."/>
            <person name="Allen A.W."/>
            <person name="Alvarado L."/>
            <person name="Arachchi H.M."/>
            <person name="Berlin A.M."/>
            <person name="Chapman S.B."/>
            <person name="Gainer-Dewar J."/>
            <person name="Goldberg J."/>
            <person name="Griggs A."/>
            <person name="Gujja S."/>
            <person name="Hansen M."/>
            <person name="Howarth C."/>
            <person name="Imamovic A."/>
            <person name="Ireland A."/>
            <person name="Larimer J."/>
            <person name="McCowan C."/>
            <person name="Murphy C."/>
            <person name="Pearson M."/>
            <person name="Poon T.W."/>
            <person name="Priest M."/>
            <person name="Roberts A."/>
            <person name="Saif S."/>
            <person name="Shea T."/>
            <person name="Sisk P."/>
            <person name="Sykes S."/>
            <person name="Wortman J."/>
            <person name="Nusbaum C."/>
            <person name="Birren B."/>
        </authorList>
    </citation>
    <scope>NUCLEOTIDE SEQUENCE [LARGE SCALE GENOMIC DNA]</scope>
    <source>
        <strain evidence="9 10">3_1_6</strain>
    </source>
</reference>
<dbReference type="Pfam" id="PF03600">
    <property type="entry name" value="CitMHS"/>
    <property type="match status" value="1"/>
</dbReference>
<dbReference type="PANTHER" id="PTHR43652:SF1">
    <property type="entry name" value="RESPONSE REGULATOR"/>
    <property type="match status" value="1"/>
</dbReference>
<dbReference type="InterPro" id="IPR051679">
    <property type="entry name" value="DASS-Related_Transporters"/>
</dbReference>
<dbReference type="AlphaFoldDB" id="E5Y7S5"/>
<feature type="transmembrane region" description="Helical" evidence="7">
    <location>
        <begin position="380"/>
        <end position="413"/>
    </location>
</feature>
<dbReference type="PANTHER" id="PTHR43652">
    <property type="entry name" value="BASIC AMINO ACID ANTIPORTER YFCC-RELATED"/>
    <property type="match status" value="1"/>
</dbReference>
<gene>
    <name evidence="9" type="ORF">HMPREF0179_02240</name>
</gene>
<feature type="transmembrane region" description="Helical" evidence="7">
    <location>
        <begin position="271"/>
        <end position="299"/>
    </location>
</feature>
<feature type="transmembrane region" description="Helical" evidence="7">
    <location>
        <begin position="99"/>
        <end position="117"/>
    </location>
</feature>
<dbReference type="RefSeq" id="WP_005028057.1">
    <property type="nucleotide sequence ID" value="NZ_KE150238.1"/>
</dbReference>
<evidence type="ECO:0000313" key="9">
    <source>
        <dbReference type="EMBL" id="EFV43941.1"/>
    </source>
</evidence>
<dbReference type="PROSITE" id="PS01271">
    <property type="entry name" value="NA_SULFATE"/>
    <property type="match status" value="1"/>
</dbReference>
<dbReference type="STRING" id="563192.HMPREF0179_02240"/>
<evidence type="ECO:0000256" key="1">
    <source>
        <dbReference type="ARBA" id="ARBA00004141"/>
    </source>
</evidence>
<dbReference type="NCBIfam" id="TIGR00785">
    <property type="entry name" value="dass"/>
    <property type="match status" value="1"/>
</dbReference>
<evidence type="ECO:0000313" key="10">
    <source>
        <dbReference type="Proteomes" id="UP000006034"/>
    </source>
</evidence>
<proteinExistence type="predicted"/>
<reference evidence="9 10" key="1">
    <citation type="submission" date="2010-10" db="EMBL/GenBank/DDBJ databases">
        <authorList>
            <consortium name="The Broad Institute Genome Sequencing Platform"/>
            <person name="Ward D."/>
            <person name="Earl A."/>
            <person name="Feldgarden M."/>
            <person name="Young S.K."/>
            <person name="Gargeya S."/>
            <person name="Zeng Q."/>
            <person name="Alvarado L."/>
            <person name="Berlin A."/>
            <person name="Bochicchio J."/>
            <person name="Chapman S.B."/>
            <person name="Chen Z."/>
            <person name="Freedman E."/>
            <person name="Gellesch M."/>
            <person name="Goldberg J."/>
            <person name="Griggs A."/>
            <person name="Gujja S."/>
            <person name="Heilman E."/>
            <person name="Heiman D."/>
            <person name="Howarth C."/>
            <person name="Mehta T."/>
            <person name="Neiman D."/>
            <person name="Pearson M."/>
            <person name="Roberts A."/>
            <person name="Saif S."/>
            <person name="Shea T."/>
            <person name="Shenoy N."/>
            <person name="Sisk P."/>
            <person name="Stolte C."/>
            <person name="Sykes S."/>
            <person name="White J."/>
            <person name="Yandava C."/>
            <person name="Allen-Vercoe E."/>
            <person name="Sibley C."/>
            <person name="Ambrose C.E."/>
            <person name="Strauss J."/>
            <person name="Daigneault M."/>
            <person name="Haas B."/>
            <person name="Nusbaum C."/>
            <person name="Birren B."/>
        </authorList>
    </citation>
    <scope>NUCLEOTIDE SEQUENCE [LARGE SCALE GENOMIC DNA]</scope>
    <source>
        <strain evidence="9 10">3_1_6</strain>
    </source>
</reference>
<dbReference type="InterPro" id="IPR004680">
    <property type="entry name" value="Cit_transptr-like_dom"/>
</dbReference>
<keyword evidence="3 7" id="KW-0812">Transmembrane</keyword>
<feature type="transmembrane region" description="Helical" evidence="7">
    <location>
        <begin position="72"/>
        <end position="93"/>
    </location>
</feature>
<feature type="transmembrane region" description="Helical" evidence="7">
    <location>
        <begin position="311"/>
        <end position="330"/>
    </location>
</feature>
<dbReference type="OrthoDB" id="9765532at2"/>
<evidence type="ECO:0000256" key="3">
    <source>
        <dbReference type="ARBA" id="ARBA00022692"/>
    </source>
</evidence>
<evidence type="ECO:0000256" key="2">
    <source>
        <dbReference type="ARBA" id="ARBA00022448"/>
    </source>
</evidence>
<feature type="transmembrane region" description="Helical" evidence="7">
    <location>
        <begin position="350"/>
        <end position="368"/>
    </location>
</feature>
<name>E5Y7S5_BILW3</name>
<dbReference type="GeneID" id="78085382"/>
<sequence length="455" mass="47898">MKRFMWSFLALLIVACVGVYLAGGFECFAASPGTAGAAIPGDRTKAYITLGILIVAALLFVTEALPLPITAMLVPVGLSSTGVLTSKVAFSYFGDNTVVLFMAMFIIGESTFVTGFADRVGQMALKLSKGDMKKLLLFSMIAVGGLSTVLSNTGTTAVAVPMIMGMCASAKVAPSKILMPVAFASSLGGTVTLVGTPPNGIINSMLDQVGIPQFGFFEFGKFGLILFAVGMLYYWAFGYRLLPEDKGGEDHSFGSELKERRTAKMPYSMGIFAFVVIMMVTGALPLTTAAVLGACLVVATRCMTMKEAFHCIDWVTIFLFAGMLSMSAAMQKSGAAALVANAVVSNVSGPTMLMFVSCALTMLLTNFMSNTATAALMAPLALPIAVGGGISPLPLMMGICMSASACFLTPIATPPNTIVLTPGRYTFLDYMKAGWPLQIISLALCVFVIPMIWPF</sequence>
<dbReference type="CDD" id="cd01115">
    <property type="entry name" value="SLC13_permease"/>
    <property type="match status" value="1"/>
</dbReference>
<keyword evidence="2" id="KW-0813">Transport</keyword>
<evidence type="ECO:0000256" key="6">
    <source>
        <dbReference type="ARBA" id="ARBA00023136"/>
    </source>
</evidence>
<protein>
    <submittedName>
        <fullName evidence="9">Divalent anion:Na+ symporter (DASS) family transporter</fullName>
    </submittedName>
</protein>
<dbReference type="EMBL" id="ADCP02000001">
    <property type="protein sequence ID" value="EFV43941.1"/>
    <property type="molecule type" value="Genomic_DNA"/>
</dbReference>
<evidence type="ECO:0000259" key="8">
    <source>
        <dbReference type="Pfam" id="PF03600"/>
    </source>
</evidence>
<comment type="subcellular location">
    <subcellularLocation>
        <location evidence="1">Membrane</location>
        <topology evidence="1">Multi-pass membrane protein</topology>
    </subcellularLocation>
</comment>
<feature type="transmembrane region" description="Helical" evidence="7">
    <location>
        <begin position="433"/>
        <end position="453"/>
    </location>
</feature>
<keyword evidence="5 7" id="KW-1133">Transmembrane helix</keyword>